<keyword evidence="3" id="KW-1185">Reference proteome</keyword>
<proteinExistence type="predicted"/>
<reference evidence="2" key="1">
    <citation type="submission" date="2020-08" db="EMBL/GenBank/DDBJ databases">
        <title>Multicomponent nature underlies the extraordinary mechanical properties of spider dragline silk.</title>
        <authorList>
            <person name="Kono N."/>
            <person name="Nakamura H."/>
            <person name="Mori M."/>
            <person name="Yoshida Y."/>
            <person name="Ohtoshi R."/>
            <person name="Malay A.D."/>
            <person name="Moran D.A.P."/>
            <person name="Tomita M."/>
            <person name="Numata K."/>
            <person name="Arakawa K."/>
        </authorList>
    </citation>
    <scope>NUCLEOTIDE SEQUENCE</scope>
</reference>
<feature type="region of interest" description="Disordered" evidence="1">
    <location>
        <begin position="97"/>
        <end position="118"/>
    </location>
</feature>
<accession>A0A8X6SHR2</accession>
<name>A0A8X6SHR2_TRICX</name>
<comment type="caution">
    <text evidence="2">The sequence shown here is derived from an EMBL/GenBank/DDBJ whole genome shotgun (WGS) entry which is preliminary data.</text>
</comment>
<evidence type="ECO:0000313" key="3">
    <source>
        <dbReference type="Proteomes" id="UP000887159"/>
    </source>
</evidence>
<dbReference type="EMBL" id="BMAU01021325">
    <property type="protein sequence ID" value="GFY13919.1"/>
    <property type="molecule type" value="Genomic_DNA"/>
</dbReference>
<organism evidence="2 3">
    <name type="scientific">Trichonephila clavipes</name>
    <name type="common">Golden silk orbweaver</name>
    <name type="synonym">Nephila clavipes</name>
    <dbReference type="NCBI Taxonomy" id="2585209"/>
    <lineage>
        <taxon>Eukaryota</taxon>
        <taxon>Metazoa</taxon>
        <taxon>Ecdysozoa</taxon>
        <taxon>Arthropoda</taxon>
        <taxon>Chelicerata</taxon>
        <taxon>Arachnida</taxon>
        <taxon>Araneae</taxon>
        <taxon>Araneomorphae</taxon>
        <taxon>Entelegynae</taxon>
        <taxon>Araneoidea</taxon>
        <taxon>Nephilidae</taxon>
        <taxon>Trichonephila</taxon>
    </lineage>
</organism>
<gene>
    <name evidence="2" type="ORF">TNCV_1295801</name>
</gene>
<evidence type="ECO:0000256" key="1">
    <source>
        <dbReference type="SAM" id="MobiDB-lite"/>
    </source>
</evidence>
<sequence length="118" mass="13979">MIARTIKLFKQICRLGWTVLELEMPQRRNRQQYEQLSNFQRWRIVDLKEADSWRRCFYGVGFESVQLKNHRVESLVHVKCVKIQSYSDGTVRKFEQEEGIPSSMSSSSFECDSNLRGL</sequence>
<protein>
    <submittedName>
        <fullName evidence="2">Uncharacterized protein</fullName>
    </submittedName>
</protein>
<evidence type="ECO:0000313" key="2">
    <source>
        <dbReference type="EMBL" id="GFY13919.1"/>
    </source>
</evidence>
<dbReference type="Proteomes" id="UP000887159">
    <property type="component" value="Unassembled WGS sequence"/>
</dbReference>
<dbReference type="AlphaFoldDB" id="A0A8X6SHR2"/>